<organism evidence="9 10">
    <name type="scientific">Chromobacterium aquaticum</name>
    <dbReference type="NCBI Taxonomy" id="467180"/>
    <lineage>
        <taxon>Bacteria</taxon>
        <taxon>Pseudomonadati</taxon>
        <taxon>Pseudomonadota</taxon>
        <taxon>Betaproteobacteria</taxon>
        <taxon>Neisseriales</taxon>
        <taxon>Chromobacteriaceae</taxon>
        <taxon>Chromobacterium</taxon>
    </lineage>
</organism>
<dbReference type="Gene3D" id="3.40.390.10">
    <property type="entry name" value="Collagenase (Catalytic Domain)"/>
    <property type="match status" value="1"/>
</dbReference>
<keyword evidence="3 7" id="KW-0479">Metal-binding</keyword>
<keyword evidence="2 7" id="KW-0645">Protease</keyword>
<dbReference type="Proteomes" id="UP001595999">
    <property type="component" value="Unassembled WGS sequence"/>
</dbReference>
<feature type="domain" description="Peptidase M3A/M3B catalytic" evidence="8">
    <location>
        <begin position="232"/>
        <end position="674"/>
    </location>
</feature>
<gene>
    <name evidence="9" type="ORF">ACFO0R_13440</name>
</gene>
<evidence type="ECO:0000259" key="8">
    <source>
        <dbReference type="Pfam" id="PF01432"/>
    </source>
</evidence>
<name>A0ABV8ZVT2_9NEIS</name>
<dbReference type="Gene3D" id="1.10.1370.10">
    <property type="entry name" value="Neurolysin, domain 3"/>
    <property type="match status" value="1"/>
</dbReference>
<evidence type="ECO:0000256" key="7">
    <source>
        <dbReference type="RuleBase" id="RU003435"/>
    </source>
</evidence>
<keyword evidence="5 7" id="KW-0862">Zinc</keyword>
<dbReference type="EMBL" id="JBHSEK010000008">
    <property type="protein sequence ID" value="MFC4490620.1"/>
    <property type="molecule type" value="Genomic_DNA"/>
</dbReference>
<evidence type="ECO:0000256" key="3">
    <source>
        <dbReference type="ARBA" id="ARBA00022723"/>
    </source>
</evidence>
<keyword evidence="4 7" id="KW-0378">Hydrolase</keyword>
<comment type="cofactor">
    <cofactor evidence="7">
        <name>Zn(2+)</name>
        <dbReference type="ChEBI" id="CHEBI:29105"/>
    </cofactor>
    <text evidence="7">Binds 1 zinc ion.</text>
</comment>
<evidence type="ECO:0000256" key="6">
    <source>
        <dbReference type="ARBA" id="ARBA00023049"/>
    </source>
</evidence>
<accession>A0ABV8ZVT2</accession>
<dbReference type="PANTHER" id="PTHR43660">
    <property type="entry name" value="DIPEPTIDYL CARBOXYPEPTIDASE"/>
    <property type="match status" value="1"/>
</dbReference>
<protein>
    <submittedName>
        <fullName evidence="9">M3 family metallopeptidase</fullName>
    </submittedName>
</protein>
<dbReference type="InterPro" id="IPR001567">
    <property type="entry name" value="Pept_M3A_M3B_dom"/>
</dbReference>
<evidence type="ECO:0000256" key="4">
    <source>
        <dbReference type="ARBA" id="ARBA00022801"/>
    </source>
</evidence>
<dbReference type="InterPro" id="IPR024077">
    <property type="entry name" value="Neurolysin/TOP_dom2"/>
</dbReference>
<dbReference type="InterPro" id="IPR034005">
    <property type="entry name" value="M3A_DCP"/>
</dbReference>
<evidence type="ECO:0000313" key="9">
    <source>
        <dbReference type="EMBL" id="MFC4490620.1"/>
    </source>
</evidence>
<reference evidence="10" key="1">
    <citation type="journal article" date="2019" name="Int. J. Syst. Evol. Microbiol.">
        <title>The Global Catalogue of Microorganisms (GCM) 10K type strain sequencing project: providing services to taxonomists for standard genome sequencing and annotation.</title>
        <authorList>
            <consortium name="The Broad Institute Genomics Platform"/>
            <consortium name="The Broad Institute Genome Sequencing Center for Infectious Disease"/>
            <person name="Wu L."/>
            <person name="Ma J."/>
        </authorList>
    </citation>
    <scope>NUCLEOTIDE SEQUENCE [LARGE SCALE GENOMIC DNA]</scope>
    <source>
        <strain evidence="10">CGMCC 4.7608</strain>
    </source>
</reference>
<dbReference type="InterPro" id="IPR045090">
    <property type="entry name" value="Pept_M3A_M3B"/>
</dbReference>
<sequence>MNIADNPLLQDWNTPQQLPPFDAIRAEHFIPALEVLFTQHLAEIDALAQRTDAPSFANTAAAFDASGLRLERATLLLSNLVASASTPALQAVERDTAPLLARHQNQILMHAGFFQRLDQLHQQRLALELSEEQRRLLERIHTDFVRAGAKLQGEQRQHFAELQTQLAELQTSFRQNLLADEAEYALSVGDDQLDGLPGFALDGARAAAAERKLPGHVFTLSRASVLAFLGFSSQRGLREQLWRAWTSRGEHAERDNRPLARRILALRAELAGLLGYANFADYALANRMAGTPQAVEQLMRQVWEPAKQSCARELELLRAEARRLGEPEDIQPWDWYYLAEKVRQSQYALDDAEIKPYFSLDNMIAAMFDVAGRLFGLSFVERAELPRYHPDVRVWEVYRGAELIGVFYGDNFARQGKRSGAWMHLFRQQARNGGKTLPVVINNNNFVKSSHGPTLLSFDDVRTLFHEFGHGMHGLLSDVEYRSLSGPNTPRDYVELPSQLFENWALEPAVLAKHARHADSGEAIPQALIAKILAARSFNQGFETVRYAASTLIDLALHLRNDVDGVDIAAFEAEQRQSLGVPDAVGMNHRPPHFQHIFASDGYAAGYYVYIWAEVLEAEAFAAFKERGDAFDPELADKLRRYIYSAGDSREQSQAFRAFRGRDPDAAAMLRKRGLLGA</sequence>
<evidence type="ECO:0000256" key="1">
    <source>
        <dbReference type="ARBA" id="ARBA00006040"/>
    </source>
</evidence>
<evidence type="ECO:0000313" key="10">
    <source>
        <dbReference type="Proteomes" id="UP001595999"/>
    </source>
</evidence>
<comment type="similarity">
    <text evidence="1 7">Belongs to the peptidase M3 family.</text>
</comment>
<dbReference type="PANTHER" id="PTHR43660:SF1">
    <property type="entry name" value="DIPEPTIDYL CARBOXYPEPTIDASE"/>
    <property type="match status" value="1"/>
</dbReference>
<comment type="caution">
    <text evidence="9">The sequence shown here is derived from an EMBL/GenBank/DDBJ whole genome shotgun (WGS) entry which is preliminary data.</text>
</comment>
<dbReference type="Pfam" id="PF01432">
    <property type="entry name" value="Peptidase_M3"/>
    <property type="match status" value="1"/>
</dbReference>
<dbReference type="RefSeq" id="WP_231463454.1">
    <property type="nucleotide sequence ID" value="NZ_JAJOHW010000100.1"/>
</dbReference>
<proteinExistence type="inferred from homology"/>
<dbReference type="InterPro" id="IPR024079">
    <property type="entry name" value="MetalloPept_cat_dom_sf"/>
</dbReference>
<keyword evidence="6 7" id="KW-0482">Metalloprotease</keyword>
<dbReference type="SUPFAM" id="SSF55486">
    <property type="entry name" value="Metalloproteases ('zincins'), catalytic domain"/>
    <property type="match status" value="1"/>
</dbReference>
<keyword evidence="10" id="KW-1185">Reference proteome</keyword>
<dbReference type="CDD" id="cd06456">
    <property type="entry name" value="M3A_DCP"/>
    <property type="match status" value="1"/>
</dbReference>
<evidence type="ECO:0000256" key="5">
    <source>
        <dbReference type="ARBA" id="ARBA00022833"/>
    </source>
</evidence>
<evidence type="ECO:0000256" key="2">
    <source>
        <dbReference type="ARBA" id="ARBA00022670"/>
    </source>
</evidence>